<dbReference type="Proteomes" id="UP000007382">
    <property type="component" value="Chromosome"/>
</dbReference>
<evidence type="ECO:0000313" key="2">
    <source>
        <dbReference type="EMBL" id="BAM07431.1"/>
    </source>
</evidence>
<dbReference type="EMBL" id="AP012342">
    <property type="protein sequence ID" value="BAM07431.1"/>
    <property type="molecule type" value="Genomic_DNA"/>
</dbReference>
<dbReference type="PANTHER" id="PTHR39419">
    <property type="entry name" value="SLL0814 PROTEIN"/>
    <property type="match status" value="1"/>
</dbReference>
<keyword evidence="1" id="KW-0812">Transmembrane</keyword>
<dbReference type="InterPro" id="IPR007354">
    <property type="entry name" value="CruF-like"/>
</dbReference>
<proteinExistence type="predicted"/>
<accession>I0IQ82</accession>
<keyword evidence="3" id="KW-1185">Reference proteome</keyword>
<gene>
    <name evidence="2" type="ordered locus">LFE_1752</name>
</gene>
<organism evidence="2 3">
    <name type="scientific">Leptospirillum ferrooxidans (strain C2-3)</name>
    <dbReference type="NCBI Taxonomy" id="1162668"/>
    <lineage>
        <taxon>Bacteria</taxon>
        <taxon>Pseudomonadati</taxon>
        <taxon>Nitrospirota</taxon>
        <taxon>Nitrospiria</taxon>
        <taxon>Nitrospirales</taxon>
        <taxon>Nitrospiraceae</taxon>
        <taxon>Leptospirillum</taxon>
    </lineage>
</organism>
<feature type="transmembrane region" description="Helical" evidence="1">
    <location>
        <begin position="62"/>
        <end position="81"/>
    </location>
</feature>
<keyword evidence="1" id="KW-1133">Transmembrane helix</keyword>
<sequence>MGWFPFGHYTYLPTTHDREVWIGHLPFMDFLSFSFLMVASLGVVVRVWGLSIREALSWPVRLVWPVLFLADLLFFGIDMVIDPVALRGNRWFLGQIYYYPDGGSYFGVPLANFLGWAVLGAMILFSWRIVSFVIPIHKLPIQKSDHWLEVDRWGPTFLWFSVFLFNLGIALYLGELFLFLSDLIVITVLLSIVFFTKNVFWRRFPLRSSDKVDRS</sequence>
<evidence type="ECO:0000313" key="3">
    <source>
        <dbReference type="Proteomes" id="UP000007382"/>
    </source>
</evidence>
<keyword evidence="1" id="KW-0472">Membrane</keyword>
<feature type="transmembrane region" description="Helical" evidence="1">
    <location>
        <begin position="183"/>
        <end position="201"/>
    </location>
</feature>
<dbReference type="KEGG" id="lfc:LFE_1752"/>
<dbReference type="PANTHER" id="PTHR39419:SF1">
    <property type="entry name" value="SLL0814 PROTEIN"/>
    <property type="match status" value="1"/>
</dbReference>
<evidence type="ECO:0008006" key="4">
    <source>
        <dbReference type="Google" id="ProtNLM"/>
    </source>
</evidence>
<feature type="transmembrane region" description="Helical" evidence="1">
    <location>
        <begin position="113"/>
        <end position="136"/>
    </location>
</feature>
<reference evidence="3" key="2">
    <citation type="submission" date="2012-03" db="EMBL/GenBank/DDBJ databases">
        <title>The complete genome sequence of the pioneer microbe on fresh volcanic deposit, Leptospirillum ferrooxidans strain C2-3.</title>
        <authorList>
            <person name="Fujimura R."/>
            <person name="Sato Y."/>
            <person name="Nishizawa T."/>
            <person name="Nanba K."/>
            <person name="Oshima K."/>
            <person name="Hattori M."/>
            <person name="Kamijo T."/>
            <person name="Ohta H."/>
        </authorList>
    </citation>
    <scope>NUCLEOTIDE SEQUENCE [LARGE SCALE GENOMIC DNA]</scope>
    <source>
        <strain evidence="3">C2-3</strain>
    </source>
</reference>
<dbReference type="Pfam" id="PF04240">
    <property type="entry name" value="Caroten_synth"/>
    <property type="match status" value="1"/>
</dbReference>
<dbReference type="HOGENOM" id="CLU_1281892_0_0_0"/>
<protein>
    <recommendedName>
        <fullName evidence="4">Carotenoid biosynthesis protein</fullName>
    </recommendedName>
</protein>
<feature type="transmembrane region" description="Helical" evidence="1">
    <location>
        <begin position="30"/>
        <end position="50"/>
    </location>
</feature>
<feature type="transmembrane region" description="Helical" evidence="1">
    <location>
        <begin position="157"/>
        <end position="177"/>
    </location>
</feature>
<dbReference type="AlphaFoldDB" id="I0IQ82"/>
<evidence type="ECO:0000256" key="1">
    <source>
        <dbReference type="SAM" id="Phobius"/>
    </source>
</evidence>
<dbReference type="PATRIC" id="fig|1162668.3.peg.2081"/>
<reference evidence="2 3" key="1">
    <citation type="journal article" date="2012" name="J. Bacteriol.">
        <title>Complete Genome Sequence of Leptospirillum ferrooxidans Strain C2-3, Isolated from a Fresh Volcanic Ash Deposit on the Island of Miyake, Japan.</title>
        <authorList>
            <person name="Fujimura R."/>
            <person name="Sato Y."/>
            <person name="Nishizawa T."/>
            <person name="Oshima K."/>
            <person name="Kim S.-W."/>
            <person name="Hattori M."/>
            <person name="Kamijo T."/>
            <person name="Ohta H."/>
        </authorList>
    </citation>
    <scope>NUCLEOTIDE SEQUENCE [LARGE SCALE GENOMIC DNA]</scope>
    <source>
        <strain evidence="2 3">C2-3</strain>
    </source>
</reference>
<name>I0IQ82_LEPFC</name>
<dbReference type="eggNOG" id="COG2324">
    <property type="taxonomic scope" value="Bacteria"/>
</dbReference>